<feature type="domain" description="AB hydrolase-1" evidence="14">
    <location>
        <begin position="16"/>
        <end position="270"/>
    </location>
</feature>
<dbReference type="PATRIC" id="fig|1249552.3.peg.2835"/>
<comment type="similarity">
    <text evidence="3 11 13">Belongs to the peptidase S33 family.</text>
</comment>
<evidence type="ECO:0000256" key="7">
    <source>
        <dbReference type="ARBA" id="ARBA00022490"/>
    </source>
</evidence>
<dbReference type="GO" id="GO:0005737">
    <property type="term" value="C:cytoplasm"/>
    <property type="evidence" value="ECO:0007669"/>
    <property type="project" value="UniProtKB-SubCell"/>
</dbReference>
<dbReference type="AlphaFoldDB" id="A0A0S2KGH8"/>
<dbReference type="KEGG" id="pspi:PS2015_2809"/>
<dbReference type="PRINTS" id="PR00793">
    <property type="entry name" value="PROAMNOPTASE"/>
</dbReference>
<dbReference type="EC" id="3.4.11.5" evidence="4 11"/>
<dbReference type="InterPro" id="IPR000073">
    <property type="entry name" value="AB_hydrolase_1"/>
</dbReference>
<dbReference type="OrthoDB" id="9796770at2"/>
<dbReference type="GO" id="GO:0006508">
    <property type="term" value="P:proteolysis"/>
    <property type="evidence" value="ECO:0007669"/>
    <property type="project" value="UniProtKB-KW"/>
</dbReference>
<dbReference type="InterPro" id="IPR029058">
    <property type="entry name" value="AB_hydrolase_fold"/>
</dbReference>
<evidence type="ECO:0000256" key="1">
    <source>
        <dbReference type="ARBA" id="ARBA00001585"/>
    </source>
</evidence>
<dbReference type="NCBIfam" id="TIGR01249">
    <property type="entry name" value="pro_imino_pep_1"/>
    <property type="match status" value="1"/>
</dbReference>
<evidence type="ECO:0000256" key="12">
    <source>
        <dbReference type="PIRSR" id="PIRSR006431-1"/>
    </source>
</evidence>
<dbReference type="EMBL" id="CP013189">
    <property type="protein sequence ID" value="ALO47440.1"/>
    <property type="molecule type" value="Genomic_DNA"/>
</dbReference>
<dbReference type="PANTHER" id="PTHR43722">
    <property type="entry name" value="PROLINE IMINOPEPTIDASE"/>
    <property type="match status" value="1"/>
</dbReference>
<evidence type="ECO:0000256" key="9">
    <source>
        <dbReference type="ARBA" id="ARBA00022801"/>
    </source>
</evidence>
<evidence type="ECO:0000256" key="13">
    <source>
        <dbReference type="RuleBase" id="RU003421"/>
    </source>
</evidence>
<evidence type="ECO:0000256" key="6">
    <source>
        <dbReference type="ARBA" id="ARBA00022438"/>
    </source>
</evidence>
<feature type="active site" evidence="12">
    <location>
        <position position="268"/>
    </location>
</feature>
<keyword evidence="7 11" id="KW-0963">Cytoplasm</keyword>
<dbReference type="SUPFAM" id="SSF53474">
    <property type="entry name" value="alpha/beta-Hydrolases"/>
    <property type="match status" value="1"/>
</dbReference>
<keyword evidence="6 11" id="KW-0031">Aminopeptidase</keyword>
<evidence type="ECO:0000259" key="14">
    <source>
        <dbReference type="Pfam" id="PF00561"/>
    </source>
</evidence>
<name>A0A0S2KGH8_9GAMM</name>
<dbReference type="PIRSF" id="PIRSF006431">
    <property type="entry name" value="Pept_S33"/>
    <property type="match status" value="1"/>
</dbReference>
<dbReference type="Pfam" id="PF00561">
    <property type="entry name" value="Abhydrolase_1"/>
    <property type="match status" value="1"/>
</dbReference>
<dbReference type="Gene3D" id="3.40.50.1820">
    <property type="entry name" value="alpha/beta hydrolase"/>
    <property type="match status" value="1"/>
</dbReference>
<evidence type="ECO:0000256" key="5">
    <source>
        <dbReference type="ARBA" id="ARBA00021843"/>
    </source>
</evidence>
<gene>
    <name evidence="15" type="ORF">PS2015_2809</name>
</gene>
<dbReference type="GO" id="GO:0004177">
    <property type="term" value="F:aminopeptidase activity"/>
    <property type="evidence" value="ECO:0007669"/>
    <property type="project" value="UniProtKB-UniRule"/>
</dbReference>
<accession>A0A0S2KGH8</accession>
<sequence>MHSLYVERCGNKNGHPVIFLHGGPGSQVNANHRRYFDPDFYDSVLFDQRGCGQSAPAGETRENTTQDLINDINTLRSVLDINGPMTLFGGSWGSTLALAYAQQFPQNVQAMILRGIFLGTDDEVSWFTGGLKRFAPRAWQNMSEGMGQDLIEAYYQAVFDTNQSRATEAALRWVEYEMQIMKIGSDADGVSSLPESETILNRARIHLHFIRHKFFLGDTDLLNSSELLQIPVTIVQGEIDLVCPPITAWQLSQRLPDARLRLLGNAGHSGMADVMACALREEADALRDRLLIKN</sequence>
<evidence type="ECO:0000313" key="15">
    <source>
        <dbReference type="EMBL" id="ALO47440.1"/>
    </source>
</evidence>
<dbReference type="InterPro" id="IPR002410">
    <property type="entry name" value="Peptidase_S33"/>
</dbReference>
<organism evidence="15 16">
    <name type="scientific">Pseudohongiella spirulinae</name>
    <dbReference type="NCBI Taxonomy" id="1249552"/>
    <lineage>
        <taxon>Bacteria</taxon>
        <taxon>Pseudomonadati</taxon>
        <taxon>Pseudomonadota</taxon>
        <taxon>Gammaproteobacteria</taxon>
        <taxon>Pseudomonadales</taxon>
        <taxon>Pseudohongiellaceae</taxon>
        <taxon>Pseudohongiella</taxon>
    </lineage>
</organism>
<comment type="catalytic activity">
    <reaction evidence="1 11 13">
        <text>Release of N-terminal proline from a peptide.</text>
        <dbReference type="EC" id="3.4.11.5"/>
    </reaction>
</comment>
<dbReference type="InterPro" id="IPR005944">
    <property type="entry name" value="Pro_iminopeptidase"/>
</dbReference>
<evidence type="ECO:0000256" key="11">
    <source>
        <dbReference type="PIRNR" id="PIRNR006431"/>
    </source>
</evidence>
<reference evidence="15 16" key="1">
    <citation type="submission" date="2015-11" db="EMBL/GenBank/DDBJ databases">
        <authorList>
            <person name="Zhang Y."/>
            <person name="Guo Z."/>
        </authorList>
    </citation>
    <scope>NUCLEOTIDE SEQUENCE [LARGE SCALE GENOMIC DNA]</scope>
    <source>
        <strain evidence="15 16">KCTC 32221</strain>
    </source>
</reference>
<evidence type="ECO:0000256" key="4">
    <source>
        <dbReference type="ARBA" id="ARBA00012568"/>
    </source>
</evidence>
<feature type="active site" evidence="12">
    <location>
        <position position="240"/>
    </location>
</feature>
<comment type="subcellular location">
    <subcellularLocation>
        <location evidence="2 11">Cytoplasm</location>
    </subcellularLocation>
</comment>
<evidence type="ECO:0000256" key="8">
    <source>
        <dbReference type="ARBA" id="ARBA00022670"/>
    </source>
</evidence>
<evidence type="ECO:0000256" key="10">
    <source>
        <dbReference type="ARBA" id="ARBA00029605"/>
    </source>
</evidence>
<keyword evidence="9 11" id="KW-0378">Hydrolase</keyword>
<dbReference type="PANTHER" id="PTHR43722:SF1">
    <property type="entry name" value="PROLINE IMINOPEPTIDASE"/>
    <property type="match status" value="1"/>
</dbReference>
<protein>
    <recommendedName>
        <fullName evidence="5 11">Proline iminopeptidase</fullName>
        <shortName evidence="11">PIP</shortName>
        <ecNumber evidence="4 11">3.4.11.5</ecNumber>
    </recommendedName>
    <alternativeName>
        <fullName evidence="10 11">Prolyl aminopeptidase</fullName>
    </alternativeName>
</protein>
<proteinExistence type="inferred from homology"/>
<evidence type="ECO:0000256" key="3">
    <source>
        <dbReference type="ARBA" id="ARBA00010088"/>
    </source>
</evidence>
<keyword evidence="16" id="KW-1185">Reference proteome</keyword>
<evidence type="ECO:0000256" key="2">
    <source>
        <dbReference type="ARBA" id="ARBA00004496"/>
    </source>
</evidence>
<keyword evidence="8 11" id="KW-0645">Protease</keyword>
<feature type="active site" description="Nucleophile" evidence="12">
    <location>
        <position position="91"/>
    </location>
</feature>
<dbReference type="STRING" id="1249552.PS2015_2809"/>
<evidence type="ECO:0000313" key="16">
    <source>
        <dbReference type="Proteomes" id="UP000065641"/>
    </source>
</evidence>
<dbReference type="Proteomes" id="UP000065641">
    <property type="component" value="Chromosome"/>
</dbReference>